<dbReference type="PANTHER" id="PTHR48016:SF48">
    <property type="entry name" value="SERINE_THREONINE-PROTEIN KINASE BCK1_SLK1_SSP31"/>
    <property type="match status" value="1"/>
</dbReference>
<evidence type="ECO:0000313" key="10">
    <source>
        <dbReference type="Proteomes" id="UP000245884"/>
    </source>
</evidence>
<feature type="compositionally biased region" description="Low complexity" evidence="7">
    <location>
        <begin position="158"/>
        <end position="177"/>
    </location>
</feature>
<feature type="compositionally biased region" description="Low complexity" evidence="7">
    <location>
        <begin position="207"/>
        <end position="227"/>
    </location>
</feature>
<feature type="region of interest" description="Disordered" evidence="7">
    <location>
        <begin position="245"/>
        <end position="272"/>
    </location>
</feature>
<dbReference type="PROSITE" id="PS50011">
    <property type="entry name" value="PROTEIN_KINASE_DOM"/>
    <property type="match status" value="1"/>
</dbReference>
<dbReference type="FunFam" id="1.10.510.10:FF:000182">
    <property type="entry name" value="MAP kinase kinase kinase mkh1"/>
    <property type="match status" value="1"/>
</dbReference>
<dbReference type="PROSITE" id="PS00107">
    <property type="entry name" value="PROTEIN_KINASE_ATP"/>
    <property type="match status" value="1"/>
</dbReference>
<feature type="compositionally biased region" description="Low complexity" evidence="7">
    <location>
        <begin position="53"/>
        <end position="66"/>
    </location>
</feature>
<gene>
    <name evidence="9" type="ORF">BDZ90DRAFT_224871</name>
</gene>
<dbReference type="InterPro" id="IPR050538">
    <property type="entry name" value="MAP_kinase_kinase_kinase"/>
</dbReference>
<sequence>MAPSVTLRPPQPSVIGRATPTSPDGQPARTNSPRRPELRLTIDSPRSTSPLVGAAPSPRGPRASPGTIASAGVLSPRLAGESTLRPSSKGEGGSATLTPSGIQRSSSFARRGDNEWALRPPPEQLYENLDDFFPRHDLDKPVLDLTSGAPGAAGAGGAAASPTRAASPSHASSPTSANALARHKKSIRRVAQDRVRGAGLGGLAMTSAVGPAASSSSAAQAPPRASSDLARRPSTKLWGTKLLEVTPGHEQSASGSSSASSSSSSSASSSNRPVFKWVKGDLIGKGTYGRVYIALNATTGEMIAVKQVELPTTEHDRCDARQRDVVAALKSEISTLKDLDHPHIVSYLGFEETPEFLHLFLEYVPGGSIASVLRKYGKLEEGIIKYFVHQVLSGLSYLHERGVLHRDLKGDNLLVNLDGTVKISDFGTMRKSDDIYADVAGMSLQGSVFWMAPEVVLLTKKGYSAKVDIWSLGCVTLEMFAGRRPWSDDEAVQAMFKIGKEGRAPPVPPDVRLSREAAHFLRNCFFIDPNDRPTAARLLDHVFPDVPGGWSFEETRLWRMMQRSLQNRAAGAR</sequence>
<evidence type="ECO:0000256" key="4">
    <source>
        <dbReference type="ARBA" id="ARBA00022777"/>
    </source>
</evidence>
<dbReference type="GO" id="GO:0004709">
    <property type="term" value="F:MAP kinase kinase kinase activity"/>
    <property type="evidence" value="ECO:0007669"/>
    <property type="project" value="UniProtKB-ARBA"/>
</dbReference>
<evidence type="ECO:0000256" key="5">
    <source>
        <dbReference type="ARBA" id="ARBA00022840"/>
    </source>
</evidence>
<feature type="compositionally biased region" description="Polar residues" evidence="7">
    <location>
        <begin position="19"/>
        <end position="33"/>
    </location>
</feature>
<evidence type="ECO:0000256" key="2">
    <source>
        <dbReference type="ARBA" id="ARBA00022679"/>
    </source>
</evidence>
<dbReference type="SMART" id="SM00220">
    <property type="entry name" value="S_TKc"/>
    <property type="match status" value="1"/>
</dbReference>
<feature type="domain" description="Protein kinase" evidence="8">
    <location>
        <begin position="277"/>
        <end position="544"/>
    </location>
</feature>
<dbReference type="STRING" id="1569628.A0A316UJE5"/>
<feature type="compositionally biased region" description="Low complexity" evidence="7">
    <location>
        <begin position="252"/>
        <end position="270"/>
    </location>
</feature>
<keyword evidence="5 6" id="KW-0067">ATP-binding</keyword>
<feature type="region of interest" description="Disordered" evidence="7">
    <location>
        <begin position="1"/>
        <end position="188"/>
    </location>
</feature>
<name>A0A316UJE5_9BASI</name>
<dbReference type="Pfam" id="PF00069">
    <property type="entry name" value="Pkinase"/>
    <property type="match status" value="1"/>
</dbReference>
<keyword evidence="3 6" id="KW-0547">Nucleotide-binding</keyword>
<dbReference type="PANTHER" id="PTHR48016">
    <property type="entry name" value="MAP KINASE KINASE KINASE SSK2-RELATED-RELATED"/>
    <property type="match status" value="1"/>
</dbReference>
<dbReference type="SUPFAM" id="SSF56112">
    <property type="entry name" value="Protein kinase-like (PK-like)"/>
    <property type="match status" value="1"/>
</dbReference>
<dbReference type="GO" id="GO:0000196">
    <property type="term" value="P:cell integrity MAPK cascade"/>
    <property type="evidence" value="ECO:0007669"/>
    <property type="project" value="UniProtKB-ARBA"/>
</dbReference>
<accession>A0A316UJE5</accession>
<dbReference type="InterPro" id="IPR017441">
    <property type="entry name" value="Protein_kinase_ATP_BS"/>
</dbReference>
<evidence type="ECO:0000256" key="6">
    <source>
        <dbReference type="PROSITE-ProRule" id="PRU10141"/>
    </source>
</evidence>
<dbReference type="InterPro" id="IPR000719">
    <property type="entry name" value="Prot_kinase_dom"/>
</dbReference>
<dbReference type="FunFam" id="3.30.200.20:FF:000387">
    <property type="entry name" value="Serine/threonine-protein kinase STE11"/>
    <property type="match status" value="1"/>
</dbReference>
<dbReference type="AlphaFoldDB" id="A0A316UJE5"/>
<protein>
    <submittedName>
        <fullName evidence="9">Pkinase-domain-containing protein</fullName>
    </submittedName>
</protein>
<comment type="similarity">
    <text evidence="1">Belongs to the protein kinase superfamily. STE Ser/Thr protein kinase family. MAP kinase kinase kinase subfamily.</text>
</comment>
<dbReference type="OrthoDB" id="266718at2759"/>
<evidence type="ECO:0000259" key="8">
    <source>
        <dbReference type="PROSITE" id="PS50011"/>
    </source>
</evidence>
<dbReference type="InterPro" id="IPR008271">
    <property type="entry name" value="Ser/Thr_kinase_AS"/>
</dbReference>
<dbReference type="PROSITE" id="PS00108">
    <property type="entry name" value="PROTEIN_KINASE_ST"/>
    <property type="match status" value="1"/>
</dbReference>
<feature type="compositionally biased region" description="Basic and acidic residues" evidence="7">
    <location>
        <begin position="132"/>
        <end position="142"/>
    </location>
</feature>
<keyword evidence="4 9" id="KW-0418">Kinase</keyword>
<keyword evidence="2" id="KW-0808">Transferase</keyword>
<dbReference type="GeneID" id="37026460"/>
<evidence type="ECO:0000256" key="7">
    <source>
        <dbReference type="SAM" id="MobiDB-lite"/>
    </source>
</evidence>
<dbReference type="EMBL" id="KZ819681">
    <property type="protein sequence ID" value="PWN24461.1"/>
    <property type="molecule type" value="Genomic_DNA"/>
</dbReference>
<dbReference type="Proteomes" id="UP000245884">
    <property type="component" value="Unassembled WGS sequence"/>
</dbReference>
<dbReference type="RefSeq" id="XP_025359073.1">
    <property type="nucleotide sequence ID" value="XM_025504637.1"/>
</dbReference>
<organism evidence="9 10">
    <name type="scientific">Jaminaea rosea</name>
    <dbReference type="NCBI Taxonomy" id="1569628"/>
    <lineage>
        <taxon>Eukaryota</taxon>
        <taxon>Fungi</taxon>
        <taxon>Dikarya</taxon>
        <taxon>Basidiomycota</taxon>
        <taxon>Ustilaginomycotina</taxon>
        <taxon>Exobasidiomycetes</taxon>
        <taxon>Microstromatales</taxon>
        <taxon>Microstromatales incertae sedis</taxon>
        <taxon>Jaminaea</taxon>
    </lineage>
</organism>
<feature type="region of interest" description="Disordered" evidence="7">
    <location>
        <begin position="207"/>
        <end position="233"/>
    </location>
</feature>
<evidence type="ECO:0000313" key="9">
    <source>
        <dbReference type="EMBL" id="PWN24461.1"/>
    </source>
</evidence>
<reference evidence="9 10" key="1">
    <citation type="journal article" date="2018" name="Mol. Biol. Evol.">
        <title>Broad Genomic Sampling Reveals a Smut Pathogenic Ancestry of the Fungal Clade Ustilaginomycotina.</title>
        <authorList>
            <person name="Kijpornyongpan T."/>
            <person name="Mondo S.J."/>
            <person name="Barry K."/>
            <person name="Sandor L."/>
            <person name="Lee J."/>
            <person name="Lipzen A."/>
            <person name="Pangilinan J."/>
            <person name="LaButti K."/>
            <person name="Hainaut M."/>
            <person name="Henrissat B."/>
            <person name="Grigoriev I.V."/>
            <person name="Spatafora J.W."/>
            <person name="Aime M.C."/>
        </authorList>
    </citation>
    <scope>NUCLEOTIDE SEQUENCE [LARGE SCALE GENOMIC DNA]</scope>
    <source>
        <strain evidence="9 10">MCA 5214</strain>
    </source>
</reference>
<feature type="binding site" evidence="6">
    <location>
        <position position="306"/>
    </location>
    <ligand>
        <name>ATP</name>
        <dbReference type="ChEBI" id="CHEBI:30616"/>
    </ligand>
</feature>
<dbReference type="InterPro" id="IPR011009">
    <property type="entry name" value="Kinase-like_dom_sf"/>
</dbReference>
<proteinExistence type="inferred from homology"/>
<dbReference type="Gene3D" id="1.10.510.10">
    <property type="entry name" value="Transferase(Phosphotransferase) domain 1"/>
    <property type="match status" value="1"/>
</dbReference>
<evidence type="ECO:0000256" key="3">
    <source>
        <dbReference type="ARBA" id="ARBA00022741"/>
    </source>
</evidence>
<feature type="compositionally biased region" description="Polar residues" evidence="7">
    <location>
        <begin position="95"/>
        <end position="108"/>
    </location>
</feature>
<keyword evidence="10" id="KW-1185">Reference proteome</keyword>
<dbReference type="GO" id="GO:0005524">
    <property type="term" value="F:ATP binding"/>
    <property type="evidence" value="ECO:0007669"/>
    <property type="project" value="UniProtKB-UniRule"/>
</dbReference>
<evidence type="ECO:0000256" key="1">
    <source>
        <dbReference type="ARBA" id="ARBA00006529"/>
    </source>
</evidence>